<evidence type="ECO:0000313" key="2">
    <source>
        <dbReference type="EMBL" id="QHW00228.1"/>
    </source>
</evidence>
<keyword evidence="1" id="KW-1133">Transmembrane helix</keyword>
<dbReference type="Proteomes" id="UP000464577">
    <property type="component" value="Chromosome"/>
</dbReference>
<dbReference type="EMBL" id="CP045997">
    <property type="protein sequence ID" value="QHW00228.1"/>
    <property type="molecule type" value="Genomic_DNA"/>
</dbReference>
<accession>A0A6P1W855</accession>
<reference evidence="2 3" key="1">
    <citation type="submission" date="2019-11" db="EMBL/GenBank/DDBJ databases">
        <title>Spirosoma endbachense sp. nov., isolated from a natural salt meadow.</title>
        <authorList>
            <person name="Rojas J."/>
            <person name="Ambika Manirajan B."/>
            <person name="Ratering S."/>
            <person name="Suarez C."/>
            <person name="Geissler-Plaum R."/>
            <person name="Schnell S."/>
        </authorList>
    </citation>
    <scope>NUCLEOTIDE SEQUENCE [LARGE SCALE GENOMIC DNA]</scope>
    <source>
        <strain evidence="2 3">I-24</strain>
    </source>
</reference>
<keyword evidence="1" id="KW-0472">Membrane</keyword>
<dbReference type="KEGG" id="senf:GJR95_36710"/>
<sequence>MLSVRSSNACLPASRRKFERPKGQVFAKNKENHLNQFMMRNHTAITKFIIITIGFIVVLLQPKATIAQCRNFTLKELEKFSTINPNLDAVYREAGYNLVTTSKKSMVGTCGNGSYAEGTLGIIVPLAGNPQIALLNVSHSYLDELHTQMTERNYRRLGGSSGTYFYTNDRFKISEQIISKEKKLYRITIQNNLSTAQPDSKNPFYTFIIGFREYVEVTNPIIKNDLSSIYSAYSAKISNKVDQGFLIKTARSS</sequence>
<keyword evidence="3" id="KW-1185">Reference proteome</keyword>
<keyword evidence="1" id="KW-0812">Transmembrane</keyword>
<evidence type="ECO:0000313" key="3">
    <source>
        <dbReference type="Proteomes" id="UP000464577"/>
    </source>
</evidence>
<feature type="transmembrane region" description="Helical" evidence="1">
    <location>
        <begin position="44"/>
        <end position="62"/>
    </location>
</feature>
<gene>
    <name evidence="2" type="ORF">GJR95_36710</name>
</gene>
<organism evidence="2 3">
    <name type="scientific">Spirosoma endbachense</name>
    <dbReference type="NCBI Taxonomy" id="2666025"/>
    <lineage>
        <taxon>Bacteria</taxon>
        <taxon>Pseudomonadati</taxon>
        <taxon>Bacteroidota</taxon>
        <taxon>Cytophagia</taxon>
        <taxon>Cytophagales</taxon>
        <taxon>Cytophagaceae</taxon>
        <taxon>Spirosoma</taxon>
    </lineage>
</organism>
<dbReference type="AlphaFoldDB" id="A0A6P1W855"/>
<proteinExistence type="predicted"/>
<name>A0A6P1W855_9BACT</name>
<dbReference type="RefSeq" id="WP_162390618.1">
    <property type="nucleotide sequence ID" value="NZ_CP045997.1"/>
</dbReference>
<evidence type="ECO:0000256" key="1">
    <source>
        <dbReference type="SAM" id="Phobius"/>
    </source>
</evidence>
<protein>
    <submittedName>
        <fullName evidence="2">Uncharacterized protein</fullName>
    </submittedName>
</protein>